<comment type="caution">
    <text evidence="4">The sequence shown here is derived from an EMBL/GenBank/DDBJ whole genome shotgun (WGS) entry which is preliminary data.</text>
</comment>
<dbReference type="Proteomes" id="UP000306912">
    <property type="component" value="Unassembled WGS sequence"/>
</dbReference>
<dbReference type="InterPro" id="IPR049874">
    <property type="entry name" value="ROK_cs"/>
</dbReference>
<organism evidence="4 5">
    <name type="scientific">Culicoidibacter larvae</name>
    <dbReference type="NCBI Taxonomy" id="2579976"/>
    <lineage>
        <taxon>Bacteria</taxon>
        <taxon>Bacillati</taxon>
        <taxon>Bacillota</taxon>
        <taxon>Culicoidibacteria</taxon>
        <taxon>Culicoidibacterales</taxon>
        <taxon>Culicoidibacteraceae</taxon>
        <taxon>Culicoidibacter</taxon>
    </lineage>
</organism>
<dbReference type="PROSITE" id="PS01125">
    <property type="entry name" value="ROK"/>
    <property type="match status" value="1"/>
</dbReference>
<evidence type="ECO:0000313" key="5">
    <source>
        <dbReference type="Proteomes" id="UP000306912"/>
    </source>
</evidence>
<dbReference type="Gene3D" id="1.10.10.10">
    <property type="entry name" value="Winged helix-like DNA-binding domain superfamily/Winged helix DNA-binding domain"/>
    <property type="match status" value="1"/>
</dbReference>
<dbReference type="PANTHER" id="PTHR18964">
    <property type="entry name" value="ROK (REPRESSOR, ORF, KINASE) FAMILY"/>
    <property type="match status" value="1"/>
</dbReference>
<dbReference type="InterPro" id="IPR000600">
    <property type="entry name" value="ROK"/>
</dbReference>
<evidence type="ECO:0000313" key="4">
    <source>
        <dbReference type="EMBL" id="TLG72763.1"/>
    </source>
</evidence>
<dbReference type="FunCoup" id="A0A5R8QA11">
    <property type="interactions" value="30"/>
</dbReference>
<dbReference type="Pfam" id="PF13412">
    <property type="entry name" value="HTH_24"/>
    <property type="match status" value="1"/>
</dbReference>
<dbReference type="InterPro" id="IPR011991">
    <property type="entry name" value="ArsR-like_HTH"/>
</dbReference>
<dbReference type="SUPFAM" id="SSF46785">
    <property type="entry name" value="Winged helix' DNA-binding domain"/>
    <property type="match status" value="1"/>
</dbReference>
<comment type="function">
    <text evidence="1">Transcriptional repressor of xylose-utilizing enzymes.</text>
</comment>
<reference evidence="4 5" key="1">
    <citation type="submission" date="2019-05" db="EMBL/GenBank/DDBJ databases">
        <title>Culicoidintestinum kansasii gen. nov., sp. nov. from the gastrointestinal tract of the biting midge, Culicoides sonorensis.</title>
        <authorList>
            <person name="Neupane S."/>
            <person name="Ghosh A."/>
            <person name="Gunther S."/>
            <person name="Martin K."/>
            <person name="Zurek L."/>
        </authorList>
    </citation>
    <scope>NUCLEOTIDE SEQUENCE [LARGE SCALE GENOMIC DNA]</scope>
    <source>
        <strain evidence="4 5">CS-1</strain>
    </source>
</reference>
<dbReference type="InParanoid" id="A0A5R8QA11"/>
<keyword evidence="3" id="KW-0119">Carbohydrate metabolism</keyword>
<evidence type="ECO:0000256" key="3">
    <source>
        <dbReference type="ARBA" id="ARBA00022629"/>
    </source>
</evidence>
<dbReference type="InterPro" id="IPR036390">
    <property type="entry name" value="WH_DNA-bd_sf"/>
</dbReference>
<sequence>MEVVDVSVSRKINTRILLETIIENPGISRADLSRATGLNKATVSYIIKELEDEGLIVFRNEKITTGARQALAIDFNKEAGQQIVIELKRDHIGGFLVNLLGEFEYQTALSIEDKEYDVIKDDIIQVIQKIMSYADQQRVIAIGIVVPATVTLDKKINFASYFNWKNVDLRYDIEQHFGIETFLENEANLGAIAENNVYFHDTKDLININIDSGVGLGVVLDGQIQYGYSGFLGEFGHTTLVPNGKLCSCGNRGCFELYTSEHYVLEHYEALRGTKASVSEFIEALREEEAYALAVYTEFIEYFTIGIHNLLVLLNPEIVVINSRIISEYAPSVEYVKAMLVSKEINYCDIVVSKLPDTSSVIGMSNVITKSFLGIEKLSLFR</sequence>
<dbReference type="InterPro" id="IPR036388">
    <property type="entry name" value="WH-like_DNA-bd_sf"/>
</dbReference>
<proteinExistence type="inferred from homology"/>
<keyword evidence="3" id="KW-0859">Xylose metabolism</keyword>
<dbReference type="RefSeq" id="WP_138191423.1">
    <property type="nucleotide sequence ID" value="NZ_VBWP01000007.1"/>
</dbReference>
<dbReference type="EMBL" id="VBWP01000007">
    <property type="protein sequence ID" value="TLG72763.1"/>
    <property type="molecule type" value="Genomic_DNA"/>
</dbReference>
<name>A0A5R8QA11_9FIRM</name>
<dbReference type="SUPFAM" id="SSF53067">
    <property type="entry name" value="Actin-like ATPase domain"/>
    <property type="match status" value="1"/>
</dbReference>
<protein>
    <submittedName>
        <fullName evidence="4">ROK family transcriptional regulator</fullName>
    </submittedName>
</protein>
<dbReference type="Gene3D" id="3.30.420.40">
    <property type="match status" value="2"/>
</dbReference>
<dbReference type="GO" id="GO:0042732">
    <property type="term" value="P:D-xylose metabolic process"/>
    <property type="evidence" value="ECO:0007669"/>
    <property type="project" value="UniProtKB-KW"/>
</dbReference>
<evidence type="ECO:0000256" key="2">
    <source>
        <dbReference type="ARBA" id="ARBA00006479"/>
    </source>
</evidence>
<dbReference type="CDD" id="cd00090">
    <property type="entry name" value="HTH_ARSR"/>
    <property type="match status" value="1"/>
</dbReference>
<accession>A0A5R8QA11</accession>
<dbReference type="OrthoDB" id="9796533at2"/>
<dbReference type="PANTHER" id="PTHR18964:SF149">
    <property type="entry name" value="BIFUNCTIONAL UDP-N-ACETYLGLUCOSAMINE 2-EPIMERASE_N-ACETYLMANNOSAMINE KINASE"/>
    <property type="match status" value="1"/>
</dbReference>
<dbReference type="Pfam" id="PF00480">
    <property type="entry name" value="ROK"/>
    <property type="match status" value="1"/>
</dbReference>
<dbReference type="InterPro" id="IPR043129">
    <property type="entry name" value="ATPase_NBD"/>
</dbReference>
<comment type="similarity">
    <text evidence="2">Belongs to the ROK (NagC/XylR) family.</text>
</comment>
<gene>
    <name evidence="4" type="ORF">FEZ08_08660</name>
</gene>
<keyword evidence="5" id="KW-1185">Reference proteome</keyword>
<dbReference type="AlphaFoldDB" id="A0A5R8QA11"/>
<evidence type="ECO:0000256" key="1">
    <source>
        <dbReference type="ARBA" id="ARBA00002486"/>
    </source>
</evidence>